<accession>A0ABM7KVA6</accession>
<proteinExistence type="predicted"/>
<geneLocation type="plasmid" evidence="2 3">
    <name>pJCM12687</name>
</geneLocation>
<dbReference type="EMBL" id="AP022607">
    <property type="protein sequence ID" value="BBZ15033.1"/>
    <property type="molecule type" value="Genomic_DNA"/>
</dbReference>
<organism evidence="2 3">
    <name type="scientific">Mycobacterium branderi</name>
    <dbReference type="NCBI Taxonomy" id="43348"/>
    <lineage>
        <taxon>Bacteria</taxon>
        <taxon>Bacillati</taxon>
        <taxon>Actinomycetota</taxon>
        <taxon>Actinomycetes</taxon>
        <taxon>Mycobacteriales</taxon>
        <taxon>Mycobacteriaceae</taxon>
        <taxon>Mycobacterium</taxon>
    </lineage>
</organism>
<evidence type="ECO:0000313" key="3">
    <source>
        <dbReference type="Proteomes" id="UP000467379"/>
    </source>
</evidence>
<evidence type="ECO:0000313" key="2">
    <source>
        <dbReference type="EMBL" id="BBZ15033.1"/>
    </source>
</evidence>
<feature type="region of interest" description="Disordered" evidence="1">
    <location>
        <begin position="1"/>
        <end position="32"/>
    </location>
</feature>
<evidence type="ECO:0000256" key="1">
    <source>
        <dbReference type="SAM" id="MobiDB-lite"/>
    </source>
</evidence>
<feature type="compositionally biased region" description="Polar residues" evidence="1">
    <location>
        <begin position="1"/>
        <end position="10"/>
    </location>
</feature>
<dbReference type="Proteomes" id="UP000467379">
    <property type="component" value="Plasmid pJCM12687"/>
</dbReference>
<gene>
    <name evidence="2" type="ORF">MBRA_52280</name>
</gene>
<evidence type="ECO:0008006" key="4">
    <source>
        <dbReference type="Google" id="ProtNLM"/>
    </source>
</evidence>
<sequence>MDRPTSQGLNLAQLCNPGGALQHETPGESVLMESGDGRAKYAAAATQGNVSYLSARGPARQRTAQRKIAFVVGRERSGLQRDRARQRYLPARTLYWAEICCLASFSSPEKEMNA</sequence>
<keyword evidence="3" id="KW-1185">Reference proteome</keyword>
<protein>
    <recommendedName>
        <fullName evidence="4">RNA methyltransferase</fullName>
    </recommendedName>
</protein>
<name>A0ABM7KVA6_9MYCO</name>
<reference evidence="2 3" key="1">
    <citation type="journal article" date="2019" name="Emerg. Microbes Infect.">
        <title>Comprehensive subspecies identification of 175 nontuberculous mycobacteria species based on 7547 genomic profiles.</title>
        <authorList>
            <person name="Matsumoto Y."/>
            <person name="Kinjo T."/>
            <person name="Motooka D."/>
            <person name="Nabeya D."/>
            <person name="Jung N."/>
            <person name="Uechi K."/>
            <person name="Horii T."/>
            <person name="Iida T."/>
            <person name="Fujita J."/>
            <person name="Nakamura S."/>
        </authorList>
    </citation>
    <scope>NUCLEOTIDE SEQUENCE [LARGE SCALE GENOMIC DNA]</scope>
    <source>
        <strain evidence="2 3">JCM 12687</strain>
        <plasmid evidence="2">pJCM12687</plasmid>
    </source>
</reference>
<keyword evidence="2" id="KW-0614">Plasmid</keyword>